<dbReference type="CDD" id="cd16147">
    <property type="entry name" value="G6S"/>
    <property type="match status" value="1"/>
</dbReference>
<evidence type="ECO:0000256" key="6">
    <source>
        <dbReference type="PIRSR" id="PIRSR036666-50"/>
    </source>
</evidence>
<dbReference type="AlphaFoldDB" id="A0A6J2UIQ9"/>
<feature type="signal peptide" evidence="7">
    <location>
        <begin position="1"/>
        <end position="21"/>
    </location>
</feature>
<dbReference type="RefSeq" id="XP_030387097.1">
    <property type="nucleotide sequence ID" value="XM_030531237.1"/>
</dbReference>
<comment type="cofactor">
    <cofactor evidence="1">
        <name>Ca(2+)</name>
        <dbReference type="ChEBI" id="CHEBI:29108"/>
    </cofactor>
</comment>
<dbReference type="PIRSF" id="PIRSF036666">
    <property type="entry name" value="G6S"/>
    <property type="match status" value="1"/>
</dbReference>
<dbReference type="InterPro" id="IPR012251">
    <property type="entry name" value="GlcNAc_6-SO4ase"/>
</dbReference>
<keyword evidence="4" id="KW-0378">Hydrolase</keyword>
<dbReference type="Proteomes" id="UP000504634">
    <property type="component" value="Unplaced"/>
</dbReference>
<keyword evidence="3 7" id="KW-0732">Signal</keyword>
<dbReference type="PROSITE" id="PS00523">
    <property type="entry name" value="SULFATASE_1"/>
    <property type="match status" value="1"/>
</dbReference>
<evidence type="ECO:0000313" key="10">
    <source>
        <dbReference type="RefSeq" id="XP_030387097.1"/>
    </source>
</evidence>
<evidence type="ECO:0000256" key="1">
    <source>
        <dbReference type="ARBA" id="ARBA00001913"/>
    </source>
</evidence>
<proteinExistence type="inferred from homology"/>
<evidence type="ECO:0000256" key="2">
    <source>
        <dbReference type="ARBA" id="ARBA00008779"/>
    </source>
</evidence>
<comment type="PTM">
    <text evidence="6">The conversion to 3-oxoalanine (also known as C-formylglycine, FGly), of a serine or cysteine residue in prokaryotes and of a cysteine residue in eukaryotes, is critical for catalytic activity.</text>
</comment>
<dbReference type="InterPro" id="IPR024607">
    <property type="entry name" value="Sulfatase_CS"/>
</dbReference>
<evidence type="ECO:0000313" key="9">
    <source>
        <dbReference type="Proteomes" id="UP000504634"/>
    </source>
</evidence>
<name>A0A6J2UIQ9_DROLE</name>
<dbReference type="Gene3D" id="3.40.720.10">
    <property type="entry name" value="Alkaline Phosphatase, subunit A"/>
    <property type="match status" value="1"/>
</dbReference>
<feature type="chain" id="PRO_5026957030" evidence="7">
    <location>
        <begin position="22"/>
        <end position="500"/>
    </location>
</feature>
<feature type="modified residue" description="3-oxoalanine (Cys)" evidence="6">
    <location>
        <position position="70"/>
    </location>
</feature>
<evidence type="ECO:0000259" key="8">
    <source>
        <dbReference type="Pfam" id="PF00884"/>
    </source>
</evidence>
<evidence type="ECO:0000256" key="4">
    <source>
        <dbReference type="ARBA" id="ARBA00022801"/>
    </source>
</evidence>
<dbReference type="PANTHER" id="PTHR43108:SF8">
    <property type="entry name" value="SD21168P"/>
    <property type="match status" value="1"/>
</dbReference>
<keyword evidence="5" id="KW-0325">Glycoprotein</keyword>
<accession>A0A6J2UIQ9</accession>
<dbReference type="InterPro" id="IPR017850">
    <property type="entry name" value="Alkaline_phosphatase_core_sf"/>
</dbReference>
<evidence type="ECO:0000256" key="3">
    <source>
        <dbReference type="ARBA" id="ARBA00022729"/>
    </source>
</evidence>
<dbReference type="GO" id="GO:0005539">
    <property type="term" value="F:glycosaminoglycan binding"/>
    <property type="evidence" value="ECO:0007669"/>
    <property type="project" value="TreeGrafter"/>
</dbReference>
<gene>
    <name evidence="10" type="primary">LOC115633762</name>
</gene>
<comment type="similarity">
    <text evidence="2">Belongs to the sulfatase family.</text>
</comment>
<feature type="domain" description="Sulfatase N-terminal" evidence="8">
    <location>
        <begin position="26"/>
        <end position="355"/>
    </location>
</feature>
<dbReference type="GO" id="GO:0030203">
    <property type="term" value="P:glycosaminoglycan metabolic process"/>
    <property type="evidence" value="ECO:0007669"/>
    <property type="project" value="InterPro"/>
</dbReference>
<dbReference type="PANTHER" id="PTHR43108">
    <property type="entry name" value="N-ACETYLGLUCOSAMINE-6-SULFATASE FAMILY MEMBER"/>
    <property type="match status" value="1"/>
</dbReference>
<dbReference type="InterPro" id="IPR000917">
    <property type="entry name" value="Sulfatase_N"/>
</dbReference>
<sequence length="500" mass="56847">MLNLPIVSTFLVLCMTSLARGTGNLPNILLLLSDDQDVELHGMFPLQRTRELFASSGAQLHNVYTPTPLCCPSRASVLTGQYAHNHRTLNNSYSGGCYGSHWREKMEPQALPVLLKQQGYRTFYAGKYLNHYSGDEVPPGWDEFYGLHGNSRYYNYTLRENERNVSYMDMYLTDLLKERALSFIRNATQQEGQPFFAIIAPPAAHAPYTPAPRHAGLFANVKALRTPSFNQLVKTPLDKHWLVASSKALKQNTLATIDKYFQQRWETLLAVDEMVAELAALLDVTEAINDTYIIYTSDNGYHMGQFAQPFDKRQPYETDIRVPLLIRGPGVPVHCSLHVPISLLDLAPTILDWAGGLIPEQMNGRSIKQDLEHCHDEKLDGASYQRTLLIEYWGEGNSHTFNPKCPWQLSDNMAGCTLDADCHCQDTRNNSYACVRDFRYHMDRIYCEFQDKENFVEAYDLAQDPYQMNNLGFDMLPIERALYSLLLHNLTKCAGPACYT</sequence>
<dbReference type="OrthoDB" id="96314at2759"/>
<dbReference type="GeneID" id="115633762"/>
<evidence type="ECO:0000256" key="5">
    <source>
        <dbReference type="ARBA" id="ARBA00023180"/>
    </source>
</evidence>
<organism evidence="9 10">
    <name type="scientific">Drosophila lebanonensis</name>
    <name type="common">Fruit fly</name>
    <name type="synonym">Scaptodrosophila lebanonensis</name>
    <dbReference type="NCBI Taxonomy" id="7225"/>
    <lineage>
        <taxon>Eukaryota</taxon>
        <taxon>Metazoa</taxon>
        <taxon>Ecdysozoa</taxon>
        <taxon>Arthropoda</taxon>
        <taxon>Hexapoda</taxon>
        <taxon>Insecta</taxon>
        <taxon>Pterygota</taxon>
        <taxon>Neoptera</taxon>
        <taxon>Endopterygota</taxon>
        <taxon>Diptera</taxon>
        <taxon>Brachycera</taxon>
        <taxon>Muscomorpha</taxon>
        <taxon>Ephydroidea</taxon>
        <taxon>Drosophilidae</taxon>
        <taxon>Scaptodrosophila</taxon>
    </lineage>
</organism>
<dbReference type="Pfam" id="PF00884">
    <property type="entry name" value="Sulfatase"/>
    <property type="match status" value="1"/>
</dbReference>
<keyword evidence="9" id="KW-1185">Reference proteome</keyword>
<reference evidence="10" key="1">
    <citation type="submission" date="2025-08" db="UniProtKB">
        <authorList>
            <consortium name="RefSeq"/>
        </authorList>
    </citation>
    <scope>IDENTIFICATION</scope>
    <source>
        <strain evidence="10">11010-0011.00</strain>
        <tissue evidence="10">Whole body</tissue>
    </source>
</reference>
<evidence type="ECO:0000256" key="7">
    <source>
        <dbReference type="SAM" id="SignalP"/>
    </source>
</evidence>
<dbReference type="GO" id="GO:0008449">
    <property type="term" value="F:N-acetylglucosamine-6-sulfatase activity"/>
    <property type="evidence" value="ECO:0007669"/>
    <property type="project" value="InterPro"/>
</dbReference>
<dbReference type="PROSITE" id="PS00149">
    <property type="entry name" value="SULFATASE_2"/>
    <property type="match status" value="1"/>
</dbReference>
<dbReference type="SUPFAM" id="SSF53649">
    <property type="entry name" value="Alkaline phosphatase-like"/>
    <property type="match status" value="1"/>
</dbReference>
<protein>
    <submittedName>
        <fullName evidence="10">N-acetylglucosamine-6-sulfatase-like</fullName>
    </submittedName>
</protein>